<feature type="compositionally biased region" description="Low complexity" evidence="1">
    <location>
        <begin position="192"/>
        <end position="209"/>
    </location>
</feature>
<feature type="compositionally biased region" description="Polar residues" evidence="1">
    <location>
        <begin position="322"/>
        <end position="334"/>
    </location>
</feature>
<feature type="compositionally biased region" description="Polar residues" evidence="1">
    <location>
        <begin position="47"/>
        <end position="88"/>
    </location>
</feature>
<proteinExistence type="predicted"/>
<dbReference type="AlphaFoldDB" id="A0A1F6AA82"/>
<feature type="region of interest" description="Disordered" evidence="1">
    <location>
        <begin position="1"/>
        <end position="392"/>
    </location>
</feature>
<organism evidence="2 3">
    <name type="scientific">Candidatus Gottesmanbacteria bacterium RIFCSPHIGHO2_02_FULL_40_13</name>
    <dbReference type="NCBI Taxonomy" id="1798384"/>
    <lineage>
        <taxon>Bacteria</taxon>
        <taxon>Candidatus Gottesmaniibacteriota</taxon>
    </lineage>
</organism>
<accession>A0A1F6AA82</accession>
<dbReference type="InterPro" id="IPR036388">
    <property type="entry name" value="WH-like_DNA-bd_sf"/>
</dbReference>
<feature type="compositionally biased region" description="Polar residues" evidence="1">
    <location>
        <begin position="288"/>
        <end position="299"/>
    </location>
</feature>
<dbReference type="Proteomes" id="UP000177092">
    <property type="component" value="Unassembled WGS sequence"/>
</dbReference>
<feature type="compositionally biased region" description="Polar residues" evidence="1">
    <location>
        <begin position="1"/>
        <end position="15"/>
    </location>
</feature>
<protein>
    <submittedName>
        <fullName evidence="2">Uncharacterized protein</fullName>
    </submittedName>
</protein>
<name>A0A1F6AA82_9BACT</name>
<feature type="compositionally biased region" description="Low complexity" evidence="1">
    <location>
        <begin position="300"/>
        <end position="321"/>
    </location>
</feature>
<feature type="compositionally biased region" description="Low complexity" evidence="1">
    <location>
        <begin position="362"/>
        <end position="388"/>
    </location>
</feature>
<evidence type="ECO:0000313" key="3">
    <source>
        <dbReference type="Proteomes" id="UP000177092"/>
    </source>
</evidence>
<evidence type="ECO:0000256" key="1">
    <source>
        <dbReference type="SAM" id="MobiDB-lite"/>
    </source>
</evidence>
<feature type="compositionally biased region" description="Polar residues" evidence="1">
    <location>
        <begin position="211"/>
        <end position="241"/>
    </location>
</feature>
<sequence length="468" mass="48840">MSDNQQTDQSSQANTPVDPAAVPTIPVVDQPVSQPSSDTNRPDSIASADSTPISADSVSQTPSDQSAGNLTETPVSTPSVSPITDTNRPTPPLPADATPQPLQAGVSADSPQVSADLSIPSIPPITPIELVPSTPSITEELVPAEVPPSGTKVDSLPAAVSTTGYPAEKIPPAPASDDTSTPDQTAPPVPPTVSTSDLSTSSDLSNPPLINVSSPDIQALQVQSEAPKDTSTIDTVQNEIQSAEIKPESLGSPTIPSTPPENTPLPSPNTSFGDLLSRGSTPIPPPTSDQLPVTNNQPISPSVSSDLSSLSNPSDLSSTNSQPTTDNKQLSSSFGDLLKDSLKIEPTINIEPIEPPAPPVSSPSTPQPITQNPQPFSQSPLSSPSPISDIKDKLVLLREQAKQKKAQKKQANLQKIIDLTKTSGKINNQDAQKILHLPQSTLSDYFKELVSSGIFKKEGKGKATYYHL</sequence>
<dbReference type="STRING" id="1798384.A3D03_04440"/>
<dbReference type="Gene3D" id="1.10.10.10">
    <property type="entry name" value="Winged helix-like DNA-binding domain superfamily/Winged helix DNA-binding domain"/>
    <property type="match status" value="1"/>
</dbReference>
<dbReference type="EMBL" id="MFJN01000019">
    <property type="protein sequence ID" value="OGG21621.1"/>
    <property type="molecule type" value="Genomic_DNA"/>
</dbReference>
<gene>
    <name evidence="2" type="ORF">A3D03_04440</name>
</gene>
<feature type="compositionally biased region" description="Pro residues" evidence="1">
    <location>
        <begin position="256"/>
        <end position="267"/>
    </location>
</feature>
<reference evidence="2 3" key="1">
    <citation type="journal article" date="2016" name="Nat. Commun.">
        <title>Thousands of microbial genomes shed light on interconnected biogeochemical processes in an aquifer system.</title>
        <authorList>
            <person name="Anantharaman K."/>
            <person name="Brown C.T."/>
            <person name="Hug L.A."/>
            <person name="Sharon I."/>
            <person name="Castelle C.J."/>
            <person name="Probst A.J."/>
            <person name="Thomas B.C."/>
            <person name="Singh A."/>
            <person name="Wilkins M.J."/>
            <person name="Karaoz U."/>
            <person name="Brodie E.L."/>
            <person name="Williams K.H."/>
            <person name="Hubbard S.S."/>
            <person name="Banfield J.F."/>
        </authorList>
    </citation>
    <scope>NUCLEOTIDE SEQUENCE [LARGE SCALE GENOMIC DNA]</scope>
</reference>
<comment type="caution">
    <text evidence="2">The sequence shown here is derived from an EMBL/GenBank/DDBJ whole genome shotgun (WGS) entry which is preliminary data.</text>
</comment>
<evidence type="ECO:0000313" key="2">
    <source>
        <dbReference type="EMBL" id="OGG21621.1"/>
    </source>
</evidence>